<evidence type="ECO:0000313" key="5">
    <source>
        <dbReference type="Proteomes" id="UP000324800"/>
    </source>
</evidence>
<dbReference type="PANTHER" id="PTHR23140">
    <property type="entry name" value="RNA PROCESSING PROTEIN LD23810P"/>
    <property type="match status" value="1"/>
</dbReference>
<keyword evidence="1" id="KW-0694">RNA-binding</keyword>
<reference evidence="4 5" key="1">
    <citation type="submission" date="2019-03" db="EMBL/GenBank/DDBJ databases">
        <title>Single cell metagenomics reveals metabolic interactions within the superorganism composed of flagellate Streblomastix strix and complex community of Bacteroidetes bacteria on its surface.</title>
        <authorList>
            <person name="Treitli S.C."/>
            <person name="Kolisko M."/>
            <person name="Husnik F."/>
            <person name="Keeling P."/>
            <person name="Hampl V."/>
        </authorList>
    </citation>
    <scope>NUCLEOTIDE SEQUENCE [LARGE SCALE GENOMIC DNA]</scope>
    <source>
        <strain evidence="4">ST1C</strain>
    </source>
</reference>
<comment type="caution">
    <text evidence="4">The sequence shown here is derived from an EMBL/GenBank/DDBJ whole genome shotgun (WGS) entry which is preliminary data.</text>
</comment>
<dbReference type="CDD" id="cd00590">
    <property type="entry name" value="RRM_SF"/>
    <property type="match status" value="1"/>
</dbReference>
<dbReference type="PANTHER" id="PTHR23140:SF4">
    <property type="entry name" value="PROTEIN CBR-NRD-1"/>
    <property type="match status" value="1"/>
</dbReference>
<dbReference type="InterPro" id="IPR051485">
    <property type="entry name" value="SR-CTD_assoc_factor"/>
</dbReference>
<feature type="compositionally biased region" description="Low complexity" evidence="2">
    <location>
        <begin position="858"/>
        <end position="884"/>
    </location>
</feature>
<dbReference type="InterPro" id="IPR000504">
    <property type="entry name" value="RRM_dom"/>
</dbReference>
<dbReference type="Pfam" id="PF00076">
    <property type="entry name" value="RRM_1"/>
    <property type="match status" value="2"/>
</dbReference>
<dbReference type="Gene3D" id="3.30.70.330">
    <property type="match status" value="2"/>
</dbReference>
<dbReference type="GO" id="GO:0003723">
    <property type="term" value="F:RNA binding"/>
    <property type="evidence" value="ECO:0007669"/>
    <property type="project" value="UniProtKB-UniRule"/>
</dbReference>
<dbReference type="InterPro" id="IPR012677">
    <property type="entry name" value="Nucleotide-bd_a/b_plait_sf"/>
</dbReference>
<feature type="region of interest" description="Disordered" evidence="2">
    <location>
        <begin position="786"/>
        <end position="832"/>
    </location>
</feature>
<dbReference type="OrthoDB" id="2017782at2759"/>
<dbReference type="Proteomes" id="UP000324800">
    <property type="component" value="Unassembled WGS sequence"/>
</dbReference>
<feature type="compositionally biased region" description="Polar residues" evidence="2">
    <location>
        <begin position="906"/>
        <end position="925"/>
    </location>
</feature>
<proteinExistence type="predicted"/>
<gene>
    <name evidence="4" type="ORF">EZS28_009997</name>
</gene>
<dbReference type="AlphaFoldDB" id="A0A5J4WI31"/>
<evidence type="ECO:0000256" key="1">
    <source>
        <dbReference type="PROSITE-ProRule" id="PRU00176"/>
    </source>
</evidence>
<feature type="domain" description="RRM" evidence="3">
    <location>
        <begin position="310"/>
        <end position="386"/>
    </location>
</feature>
<dbReference type="SUPFAM" id="SSF54928">
    <property type="entry name" value="RNA-binding domain, RBD"/>
    <property type="match status" value="2"/>
</dbReference>
<evidence type="ECO:0000256" key="2">
    <source>
        <dbReference type="SAM" id="MobiDB-lite"/>
    </source>
</evidence>
<organism evidence="4 5">
    <name type="scientific">Streblomastix strix</name>
    <dbReference type="NCBI Taxonomy" id="222440"/>
    <lineage>
        <taxon>Eukaryota</taxon>
        <taxon>Metamonada</taxon>
        <taxon>Preaxostyla</taxon>
        <taxon>Oxymonadida</taxon>
        <taxon>Streblomastigidae</taxon>
        <taxon>Streblomastix</taxon>
    </lineage>
</organism>
<feature type="compositionally biased region" description="Polar residues" evidence="2">
    <location>
        <begin position="418"/>
        <end position="430"/>
    </location>
</feature>
<evidence type="ECO:0000313" key="4">
    <source>
        <dbReference type="EMBL" id="KAA6394478.1"/>
    </source>
</evidence>
<feature type="domain" description="RRM" evidence="3">
    <location>
        <begin position="202"/>
        <end position="274"/>
    </location>
</feature>
<feature type="compositionally biased region" description="Polar residues" evidence="2">
    <location>
        <begin position="794"/>
        <end position="808"/>
    </location>
</feature>
<feature type="compositionally biased region" description="Low complexity" evidence="2">
    <location>
        <begin position="809"/>
        <end position="832"/>
    </location>
</feature>
<dbReference type="SMART" id="SM00360">
    <property type="entry name" value="RRM"/>
    <property type="match status" value="2"/>
</dbReference>
<dbReference type="GO" id="GO:0005634">
    <property type="term" value="C:nucleus"/>
    <property type="evidence" value="ECO:0007669"/>
    <property type="project" value="TreeGrafter"/>
</dbReference>
<evidence type="ECO:0000259" key="3">
    <source>
        <dbReference type="PROSITE" id="PS50102"/>
    </source>
</evidence>
<feature type="region of interest" description="Disordered" evidence="2">
    <location>
        <begin position="404"/>
        <end position="436"/>
    </location>
</feature>
<feature type="compositionally biased region" description="Basic and acidic residues" evidence="2">
    <location>
        <begin position="934"/>
        <end position="943"/>
    </location>
</feature>
<dbReference type="PROSITE" id="PS50102">
    <property type="entry name" value="RRM"/>
    <property type="match status" value="2"/>
</dbReference>
<accession>A0A5J4WI31</accession>
<dbReference type="InterPro" id="IPR035979">
    <property type="entry name" value="RBD_domain_sf"/>
</dbReference>
<sequence length="971" mass="109490">MVANSHTYNLVSDSDRRTSIPKLGDRIVERIELEFYRRKDSYIQRMDPTKNYLDAQLAQYMQQNTAGTQQEAASTDQNAAQQAQAAAMQTPEYQAYFQQYMQMMMQMQQGQQQPGAPNALASASAYPYYYNYGYMGAGYPSATGTDQQGLLSMTSTYPDMNIQQSDLSQITQTSIPQPYTANQQQPHNTFQANMLQQNVNNTNLWIGDVTNQLDEQDLTQYFSQYGPIRAVRILRQKNCAFVSFQDPQDASKTFKSGTRQRIQGQDIKIGFGKPDPESGNQIEPIQHAQSQEQILEFKKKREYQNADCCSTIWVGSLATNITEQRIRQLFGQFGTIESVKMLPPKGSQQAYAFVTFSSVQEAVLARIQMSNYLLEGLSLKINYAKGKDGASQVSRIQSGSILDTSSSLSFQDPHKSRYSTNAPTQQSSLYSPIPEGVYPTEPPEDEGVERRIHDVLQQCKEQQQRAMSLEGMVISFETALERVKEKLKNQNRQGKKDLMIGSNAGTTGVFQQEYGFLTDKDAEGASYLAWLHYVESEKMPLEEARRLVLVELKRARKKIPTLTHHTESIIKRQREIIQRAADDGDEQAVRALAAMPINMGSNRLGSQAIPTPQYTADECSAITEWLCKGWPKVVRDVGNSDTTPVSAEQHVRNSVNEDTAALFARVILSEWEGKDKQVDLTVPLPSPNTSYYQSAAQSIPFATTKPAGQEGRIAIAKLLAQIYINNRDSSVRKELRSFLAWILRSTYQETLDRGQRRAILDIVGQMLDAGALESLEEHADIITVIKKRGPRVPPQQTQADTIQPNMPFQSASNTQQSIQSSSSSATGAQMTSIQQQVELAKQRVKEIQERQKREKQSQEQPQAQIQEQQNVPQFQQAQQQEQPQTSSVIDFGAPLQSQAALFQNFRRQQVSPSSSSMRDNIQDQGFITEKVKRKREDEQESDKSTNNTDKGVKRRQLDFIEQLDDPNDIFI</sequence>
<dbReference type="EMBL" id="SNRW01001936">
    <property type="protein sequence ID" value="KAA6394478.1"/>
    <property type="molecule type" value="Genomic_DNA"/>
</dbReference>
<name>A0A5J4WI31_9EUKA</name>
<feature type="region of interest" description="Disordered" evidence="2">
    <location>
        <begin position="906"/>
        <end position="959"/>
    </location>
</feature>
<feature type="region of interest" description="Disordered" evidence="2">
    <location>
        <begin position="844"/>
        <end position="886"/>
    </location>
</feature>
<feature type="compositionally biased region" description="Basic and acidic residues" evidence="2">
    <location>
        <begin position="844"/>
        <end position="857"/>
    </location>
</feature>
<protein>
    <recommendedName>
        <fullName evidence="3">RRM domain-containing protein</fullName>
    </recommendedName>
</protein>